<evidence type="ECO:0000259" key="2">
    <source>
        <dbReference type="Pfam" id="PF06221"/>
    </source>
</evidence>
<dbReference type="KEGG" id="tps:THAPSDRAFT_11078"/>
<evidence type="ECO:0000256" key="1">
    <source>
        <dbReference type="SAM" id="MobiDB-lite"/>
    </source>
</evidence>
<dbReference type="AlphaFoldDB" id="B8LD00"/>
<dbReference type="GO" id="GO:0072344">
    <property type="term" value="P:rescue of stalled ribosome"/>
    <property type="evidence" value="ECO:0007669"/>
    <property type="project" value="InterPro"/>
</dbReference>
<keyword evidence="4" id="KW-1185">Reference proteome</keyword>
<dbReference type="InterPro" id="IPR009349">
    <property type="entry name" value="TRIP4/RQT4_C2HC5_Znf"/>
</dbReference>
<evidence type="ECO:0000313" key="3">
    <source>
        <dbReference type="EMBL" id="EED86719.1"/>
    </source>
</evidence>
<accession>B8LD00</accession>
<dbReference type="GeneID" id="7442632"/>
<feature type="compositionally biased region" description="Polar residues" evidence="1">
    <location>
        <begin position="194"/>
        <end position="206"/>
    </location>
</feature>
<reference evidence="3 4" key="2">
    <citation type="journal article" date="2008" name="Nature">
        <title>The Phaeodactylum genome reveals the evolutionary history of diatom genomes.</title>
        <authorList>
            <person name="Bowler C."/>
            <person name="Allen A.E."/>
            <person name="Badger J.H."/>
            <person name="Grimwood J."/>
            <person name="Jabbari K."/>
            <person name="Kuo A."/>
            <person name="Maheswari U."/>
            <person name="Martens C."/>
            <person name="Maumus F."/>
            <person name="Otillar R.P."/>
            <person name="Rayko E."/>
            <person name="Salamov A."/>
            <person name="Vandepoele K."/>
            <person name="Beszteri B."/>
            <person name="Gruber A."/>
            <person name="Heijde M."/>
            <person name="Katinka M."/>
            <person name="Mock T."/>
            <person name="Valentin K."/>
            <person name="Verret F."/>
            <person name="Berges J.A."/>
            <person name="Brownlee C."/>
            <person name="Cadoret J.P."/>
            <person name="Chiovitti A."/>
            <person name="Choi C.J."/>
            <person name="Coesel S."/>
            <person name="De Martino A."/>
            <person name="Detter J.C."/>
            <person name="Durkin C."/>
            <person name="Falciatore A."/>
            <person name="Fournet J."/>
            <person name="Haruta M."/>
            <person name="Huysman M.J."/>
            <person name="Jenkins B.D."/>
            <person name="Jiroutova K."/>
            <person name="Jorgensen R.E."/>
            <person name="Joubert Y."/>
            <person name="Kaplan A."/>
            <person name="Kroger N."/>
            <person name="Kroth P.G."/>
            <person name="La Roche J."/>
            <person name="Lindquist E."/>
            <person name="Lommer M."/>
            <person name="Martin-Jezequel V."/>
            <person name="Lopez P.J."/>
            <person name="Lucas S."/>
            <person name="Mangogna M."/>
            <person name="McGinnis K."/>
            <person name="Medlin L.K."/>
            <person name="Montsant A."/>
            <person name="Oudot-Le Secq M.P."/>
            <person name="Napoli C."/>
            <person name="Obornik M."/>
            <person name="Parker M.S."/>
            <person name="Petit J.L."/>
            <person name="Porcel B.M."/>
            <person name="Poulsen N."/>
            <person name="Robison M."/>
            <person name="Rychlewski L."/>
            <person name="Rynearson T.A."/>
            <person name="Schmutz J."/>
            <person name="Shapiro H."/>
            <person name="Siaut M."/>
            <person name="Stanley M."/>
            <person name="Sussman M.R."/>
            <person name="Taylor A.R."/>
            <person name="Vardi A."/>
            <person name="von Dassow P."/>
            <person name="Vyverman W."/>
            <person name="Willis A."/>
            <person name="Wyrwicz L.S."/>
            <person name="Rokhsar D.S."/>
            <person name="Weissenbach J."/>
            <person name="Armbrust E.V."/>
            <person name="Green B.R."/>
            <person name="Van de Peer Y."/>
            <person name="Grigoriev I.V."/>
        </authorList>
    </citation>
    <scope>NUCLEOTIDE SEQUENCE [LARGE SCALE GENOMIC DNA]</scope>
    <source>
        <strain evidence="3 4">CCMP1335</strain>
    </source>
</reference>
<feature type="compositionally biased region" description="Low complexity" evidence="1">
    <location>
        <begin position="98"/>
        <end position="109"/>
    </location>
</feature>
<dbReference type="Pfam" id="PF06221">
    <property type="entry name" value="zf-C2HC5"/>
    <property type="match status" value="1"/>
</dbReference>
<dbReference type="GO" id="GO:0005634">
    <property type="term" value="C:nucleus"/>
    <property type="evidence" value="ECO:0007669"/>
    <property type="project" value="InterPro"/>
</dbReference>
<feature type="compositionally biased region" description="Basic and acidic residues" evidence="1">
    <location>
        <begin position="207"/>
        <end position="219"/>
    </location>
</feature>
<dbReference type="PANTHER" id="PTHR12963:SF4">
    <property type="entry name" value="ACTIVATING SIGNAL COINTEGRATOR 1"/>
    <property type="match status" value="1"/>
</dbReference>
<dbReference type="PaxDb" id="35128-Thaps11078"/>
<dbReference type="OMA" id="FVTSTNM"/>
<feature type="region of interest" description="Disordered" evidence="1">
    <location>
        <begin position="98"/>
        <end position="227"/>
    </location>
</feature>
<feature type="domain" description="TRIP4/RQT4 C2HC5-type zinc finger" evidence="2">
    <location>
        <begin position="231"/>
        <end position="268"/>
    </location>
</feature>
<dbReference type="PANTHER" id="PTHR12963">
    <property type="entry name" value="THYROID RECEPTOR INTERACTING PROTEIN RELATED"/>
    <property type="match status" value="1"/>
</dbReference>
<dbReference type="GO" id="GO:0180022">
    <property type="term" value="C:RQC-trigger complex"/>
    <property type="evidence" value="ECO:0007669"/>
    <property type="project" value="InterPro"/>
</dbReference>
<dbReference type="eggNOG" id="KOG2845">
    <property type="taxonomic scope" value="Eukaryota"/>
</dbReference>
<organism evidence="3 4">
    <name type="scientific">Thalassiosira pseudonana</name>
    <name type="common">Marine diatom</name>
    <name type="synonym">Cyclotella nana</name>
    <dbReference type="NCBI Taxonomy" id="35128"/>
    <lineage>
        <taxon>Eukaryota</taxon>
        <taxon>Sar</taxon>
        <taxon>Stramenopiles</taxon>
        <taxon>Ochrophyta</taxon>
        <taxon>Bacillariophyta</taxon>
        <taxon>Coscinodiscophyceae</taxon>
        <taxon>Thalassiosirophycidae</taxon>
        <taxon>Thalassiosirales</taxon>
        <taxon>Thalassiosiraceae</taxon>
        <taxon>Thalassiosira</taxon>
    </lineage>
</organism>
<dbReference type="GO" id="GO:0008270">
    <property type="term" value="F:zinc ion binding"/>
    <property type="evidence" value="ECO:0007669"/>
    <property type="project" value="InterPro"/>
</dbReference>
<dbReference type="EMBL" id="DS999419">
    <property type="protein sequence ID" value="EED86719.1"/>
    <property type="molecule type" value="Genomic_DNA"/>
</dbReference>
<dbReference type="Proteomes" id="UP000001449">
    <property type="component" value="Unassembled WGS sequence"/>
</dbReference>
<name>B8LD00_THAPS</name>
<feature type="compositionally biased region" description="Basic and acidic residues" evidence="1">
    <location>
        <begin position="112"/>
        <end position="168"/>
    </location>
</feature>
<dbReference type="RefSeq" id="XP_002296991.1">
    <property type="nucleotide sequence ID" value="XM_002296955.1"/>
</dbReference>
<dbReference type="InParanoid" id="B8LD00"/>
<proteinExistence type="predicted"/>
<dbReference type="STRING" id="35128.B8LD00"/>
<dbReference type="InterPro" id="IPR039128">
    <property type="entry name" value="TRIP4-like"/>
</dbReference>
<sequence length="346" mass="38911">MSTKDKQSLQNRLANILNVSADDDQDYIIDVLNQLIEIGDAPDDVAEYLSSFVVGDEDGEDLQGFAQDVKKFKLGDAAVGGDGDETIVSEDVLTASSATAVSSATATTTPRILDEGAAKREEIKRREIEARDKQREEQERAKQKKEEVEEEERRFRELAAKTTKRPESKWGGTDAAKYFGDKMKGKGGKGSSSTRKQTVETSQSATSKREQKQPTEKKQPSMKPKGRATMICGCFGNKHNPLTNCLHCGRISCEREGYGYCPFCENLIKNHTTTISNSALAHKERLLEFDRTSAARTHIHDDQEDYFVTSTNMWSTNEEQEDAREMEEARQKKLHQRQKQVLDINF</sequence>
<dbReference type="HOGENOM" id="CLU_802910_0_0_1"/>
<evidence type="ECO:0000313" key="4">
    <source>
        <dbReference type="Proteomes" id="UP000001449"/>
    </source>
</evidence>
<reference evidence="3 4" key="1">
    <citation type="journal article" date="2004" name="Science">
        <title>The genome of the diatom Thalassiosira pseudonana: ecology, evolution, and metabolism.</title>
        <authorList>
            <person name="Armbrust E.V."/>
            <person name="Berges J.A."/>
            <person name="Bowler C."/>
            <person name="Green B.R."/>
            <person name="Martinez D."/>
            <person name="Putnam N.H."/>
            <person name="Zhou S."/>
            <person name="Allen A.E."/>
            <person name="Apt K.E."/>
            <person name="Bechner M."/>
            <person name="Brzezinski M.A."/>
            <person name="Chaal B.K."/>
            <person name="Chiovitti A."/>
            <person name="Davis A.K."/>
            <person name="Demarest M.S."/>
            <person name="Detter J.C."/>
            <person name="Glavina T."/>
            <person name="Goodstein D."/>
            <person name="Hadi M.Z."/>
            <person name="Hellsten U."/>
            <person name="Hildebrand M."/>
            <person name="Jenkins B.D."/>
            <person name="Jurka J."/>
            <person name="Kapitonov V.V."/>
            <person name="Kroger N."/>
            <person name="Lau W.W."/>
            <person name="Lane T.W."/>
            <person name="Larimer F.W."/>
            <person name="Lippmeier J.C."/>
            <person name="Lucas S."/>
            <person name="Medina M."/>
            <person name="Montsant A."/>
            <person name="Obornik M."/>
            <person name="Parker M.S."/>
            <person name="Palenik B."/>
            <person name="Pazour G.J."/>
            <person name="Richardson P.M."/>
            <person name="Rynearson T.A."/>
            <person name="Saito M.A."/>
            <person name="Schwartz D.C."/>
            <person name="Thamatrakoln K."/>
            <person name="Valentin K."/>
            <person name="Vardi A."/>
            <person name="Wilkerson F.P."/>
            <person name="Rokhsar D.S."/>
        </authorList>
    </citation>
    <scope>NUCLEOTIDE SEQUENCE [LARGE SCALE GENOMIC DNA]</scope>
    <source>
        <strain evidence="3 4">CCMP1335</strain>
    </source>
</reference>
<protein>
    <recommendedName>
        <fullName evidence="2">TRIP4/RQT4 C2HC5-type zinc finger domain-containing protein</fullName>
    </recommendedName>
</protein>
<gene>
    <name evidence="3" type="ORF">THAPSDRAFT_11078</name>
</gene>